<organism evidence="1 2">
    <name type="scientific">Cetraspora pellucida</name>
    <dbReference type="NCBI Taxonomy" id="1433469"/>
    <lineage>
        <taxon>Eukaryota</taxon>
        <taxon>Fungi</taxon>
        <taxon>Fungi incertae sedis</taxon>
        <taxon>Mucoromycota</taxon>
        <taxon>Glomeromycotina</taxon>
        <taxon>Glomeromycetes</taxon>
        <taxon>Diversisporales</taxon>
        <taxon>Gigasporaceae</taxon>
        <taxon>Cetraspora</taxon>
    </lineage>
</organism>
<evidence type="ECO:0000313" key="1">
    <source>
        <dbReference type="EMBL" id="CAG8555767.1"/>
    </source>
</evidence>
<dbReference type="OrthoDB" id="2407789at2759"/>
<dbReference type="EMBL" id="CAJVQA010002715">
    <property type="protein sequence ID" value="CAG8555767.1"/>
    <property type="molecule type" value="Genomic_DNA"/>
</dbReference>
<name>A0A9N9B703_9GLOM</name>
<dbReference type="AlphaFoldDB" id="A0A9N9B703"/>
<accession>A0A9N9B703</accession>
<evidence type="ECO:0000313" key="2">
    <source>
        <dbReference type="Proteomes" id="UP000789759"/>
    </source>
</evidence>
<keyword evidence="2" id="KW-1185">Reference proteome</keyword>
<sequence length="91" mass="10104">MAISEKSIAIIIDETTDVKGCSVVNTLFSYQGITKLISVDYLQQVNYSTISGLVLCLLTEWNISFTLSKLFVTDSASYIKKCFHEAISPIM</sequence>
<proteinExistence type="predicted"/>
<reference evidence="1" key="1">
    <citation type="submission" date="2021-06" db="EMBL/GenBank/DDBJ databases">
        <authorList>
            <person name="Kallberg Y."/>
            <person name="Tangrot J."/>
            <person name="Rosling A."/>
        </authorList>
    </citation>
    <scope>NUCLEOTIDE SEQUENCE</scope>
    <source>
        <strain evidence="1">FL966</strain>
    </source>
</reference>
<dbReference type="Proteomes" id="UP000789759">
    <property type="component" value="Unassembled WGS sequence"/>
</dbReference>
<protein>
    <submittedName>
        <fullName evidence="1">4795_t:CDS:1</fullName>
    </submittedName>
</protein>
<gene>
    <name evidence="1" type="ORF">CPELLU_LOCUS4969</name>
</gene>
<comment type="caution">
    <text evidence="1">The sequence shown here is derived from an EMBL/GenBank/DDBJ whole genome shotgun (WGS) entry which is preliminary data.</text>
</comment>